<dbReference type="Proteomes" id="UP000249057">
    <property type="component" value="Unassembled WGS sequence"/>
</dbReference>
<keyword evidence="2" id="KW-1185">Reference proteome</keyword>
<dbReference type="EMBL" id="KZ825310">
    <property type="protein sequence ID" value="RAH51409.1"/>
    <property type="molecule type" value="Genomic_DNA"/>
</dbReference>
<accession>A0ACD1GQM5</accession>
<protein>
    <submittedName>
        <fullName evidence="1">Uncharacterized protein</fullName>
    </submittedName>
</protein>
<organism evidence="1 2">
    <name type="scientific">Aspergillus brunneoviolaceus CBS 621.78</name>
    <dbReference type="NCBI Taxonomy" id="1450534"/>
    <lineage>
        <taxon>Eukaryota</taxon>
        <taxon>Fungi</taxon>
        <taxon>Dikarya</taxon>
        <taxon>Ascomycota</taxon>
        <taxon>Pezizomycotina</taxon>
        <taxon>Eurotiomycetes</taxon>
        <taxon>Eurotiomycetidae</taxon>
        <taxon>Eurotiales</taxon>
        <taxon>Aspergillaceae</taxon>
        <taxon>Aspergillus</taxon>
        <taxon>Aspergillus subgen. Circumdati</taxon>
    </lineage>
</organism>
<sequence>MDQPRHFDDLADELIQDILSFLLGFEYSSLEASPTTSHGSSTPLNAQSPHVYGEKSELDRFRLVCRRFMRIGTPQKFPRFVLRFSSDGFRRLEELLSMQLACHVRNFTYMRRLILTIFLSRRPTDVAFTSRNVSSRRVTICYICAARSEHSHPCSRSSCCDCRMRRMSKFWIGFTNTHWEEQRD</sequence>
<evidence type="ECO:0000313" key="1">
    <source>
        <dbReference type="EMBL" id="RAH51409.1"/>
    </source>
</evidence>
<gene>
    <name evidence="1" type="ORF">BO95DRAFT_2107</name>
</gene>
<name>A0ACD1GQM5_9EURO</name>
<evidence type="ECO:0000313" key="2">
    <source>
        <dbReference type="Proteomes" id="UP000249057"/>
    </source>
</evidence>
<proteinExistence type="predicted"/>
<reference evidence="1" key="1">
    <citation type="submission" date="2018-02" db="EMBL/GenBank/DDBJ databases">
        <title>The genomes of Aspergillus section Nigri reveals drivers in fungal speciation.</title>
        <authorList>
            <consortium name="DOE Joint Genome Institute"/>
            <person name="Vesth T.C."/>
            <person name="Nybo J."/>
            <person name="Theobald S."/>
            <person name="Brandl J."/>
            <person name="Frisvad J.C."/>
            <person name="Nielsen K.F."/>
            <person name="Lyhne E.K."/>
            <person name="Kogle M.E."/>
            <person name="Kuo A."/>
            <person name="Riley R."/>
            <person name="Clum A."/>
            <person name="Nolan M."/>
            <person name="Lipzen A."/>
            <person name="Salamov A."/>
            <person name="Henrissat B."/>
            <person name="Wiebenga A."/>
            <person name="De vries R.P."/>
            <person name="Grigoriev I.V."/>
            <person name="Mortensen U.H."/>
            <person name="Andersen M.R."/>
            <person name="Baker S.E."/>
        </authorList>
    </citation>
    <scope>NUCLEOTIDE SEQUENCE</scope>
    <source>
        <strain evidence="1">CBS 621.78</strain>
    </source>
</reference>